<keyword evidence="5 6" id="KW-0408">Iron</keyword>
<dbReference type="Pfam" id="PF00067">
    <property type="entry name" value="p450"/>
    <property type="match status" value="1"/>
</dbReference>
<dbReference type="AlphaFoldDB" id="A0A2R6S379"/>
<feature type="transmembrane region" description="Helical" evidence="9">
    <location>
        <begin position="40"/>
        <end position="57"/>
    </location>
</feature>
<reference evidence="10 11" key="1">
    <citation type="submission" date="2017-07" db="EMBL/GenBank/DDBJ databases">
        <title>An improved, manually edited Actinidia chinensis var. chinensis (kiwifruit) genome highlights the challenges associated with draft genomes and gene prediction in plants.</title>
        <authorList>
            <person name="Pilkington S."/>
            <person name="Crowhurst R."/>
            <person name="Hilario E."/>
            <person name="Nardozza S."/>
            <person name="Fraser L."/>
            <person name="Peng Y."/>
            <person name="Gunaseelan K."/>
            <person name="Simpson R."/>
            <person name="Tahir J."/>
            <person name="Deroles S."/>
            <person name="Templeton K."/>
            <person name="Luo Z."/>
            <person name="Davy M."/>
            <person name="Cheng C."/>
            <person name="Mcneilage M."/>
            <person name="Scaglione D."/>
            <person name="Liu Y."/>
            <person name="Zhang Q."/>
            <person name="Datson P."/>
            <person name="De Silva N."/>
            <person name="Gardiner S."/>
            <person name="Bassett H."/>
            <person name="Chagne D."/>
            <person name="Mccallum J."/>
            <person name="Dzierzon H."/>
            <person name="Deng C."/>
            <person name="Wang Y.-Y."/>
            <person name="Barron N."/>
            <person name="Manako K."/>
            <person name="Bowen J."/>
            <person name="Foster T."/>
            <person name="Erridge Z."/>
            <person name="Tiffin H."/>
            <person name="Waite C."/>
            <person name="Davies K."/>
            <person name="Grierson E."/>
            <person name="Laing W."/>
            <person name="Kirk R."/>
            <person name="Chen X."/>
            <person name="Wood M."/>
            <person name="Montefiori M."/>
            <person name="Brummell D."/>
            <person name="Schwinn K."/>
            <person name="Catanach A."/>
            <person name="Fullerton C."/>
            <person name="Li D."/>
            <person name="Meiyalaghan S."/>
            <person name="Nieuwenhuizen N."/>
            <person name="Read N."/>
            <person name="Prakash R."/>
            <person name="Hunter D."/>
            <person name="Zhang H."/>
            <person name="Mckenzie M."/>
            <person name="Knabel M."/>
            <person name="Harris A."/>
            <person name="Allan A."/>
            <person name="Chen A."/>
            <person name="Janssen B."/>
            <person name="Plunkett B."/>
            <person name="Dwamena C."/>
            <person name="Voogd C."/>
            <person name="Leif D."/>
            <person name="Lafferty D."/>
            <person name="Souleyre E."/>
            <person name="Varkonyi-Gasic E."/>
            <person name="Gambi F."/>
            <person name="Hanley J."/>
            <person name="Yao J.-L."/>
            <person name="Cheung J."/>
            <person name="David K."/>
            <person name="Warren B."/>
            <person name="Marsh K."/>
            <person name="Snowden K."/>
            <person name="Lin-Wang K."/>
            <person name="Brian L."/>
            <person name="Martinez-Sanchez M."/>
            <person name="Wang M."/>
            <person name="Ileperuma N."/>
            <person name="Macnee N."/>
            <person name="Campin R."/>
            <person name="Mcatee P."/>
            <person name="Drummond R."/>
            <person name="Espley R."/>
            <person name="Ireland H."/>
            <person name="Wu R."/>
            <person name="Atkinson R."/>
            <person name="Karunairetnam S."/>
            <person name="Bulley S."/>
            <person name="Chunkath S."/>
            <person name="Hanley Z."/>
            <person name="Storey R."/>
            <person name="Thrimawithana A."/>
            <person name="Thomson S."/>
            <person name="David C."/>
            <person name="Testolin R."/>
        </authorList>
    </citation>
    <scope>NUCLEOTIDE SEQUENCE [LARGE SCALE GENOMIC DNA]</scope>
    <source>
        <strain evidence="11">cv. Red5</strain>
        <tissue evidence="10">Young leaf</tissue>
    </source>
</reference>
<evidence type="ECO:0000256" key="1">
    <source>
        <dbReference type="ARBA" id="ARBA00001971"/>
    </source>
</evidence>
<sequence>MGNCFFSLSSSMVNLVSIIAAICCLSLCHFRRSSRLPWNWPILGMLPMFFINSHRIFDMMNDILLESKGTFLFKGAWFSNKDTLITSDPTNVRYVMSTNFSNYPKGPENKRFFDVFGDMLFNADHEEWRIHRKITQGFFTHKRFPQSVVDINQHTLEKGLIPVLDHVSKKGLVVDLQDLFERFMLDATCMLVTGCDPGSLHVEFPDVPFSRAMNDANEAVLMRHIVPEKVWKLQRWLGIGREKKLSQAQKTLDNLAAKYITMNRELRKGEQNFNTLKYLSEEAVIGTAEDVYNTMRDSIIALLFAGRDTSGSALTWFFWLVAKNPSVESKIREELEANLPGDEPQTHSLTNVEKLNKLVYLHGALCEALRLFPPTPTMRRAPIQTDILPSGHHVNPKMKVVLFSYAIGRMEWIWGKDCLEFKPERWIPEKGGTNLVPSSKFLAFSTGPRICPGKDLAFIRMKAVAATIIHNYHVQVVETSNVTLASSFMLRMKDGLMVRVTKREILASNPSSLPLSLLSK</sequence>
<dbReference type="OrthoDB" id="1470350at2759"/>
<dbReference type="GO" id="GO:0004497">
    <property type="term" value="F:monooxygenase activity"/>
    <property type="evidence" value="ECO:0007669"/>
    <property type="project" value="UniProtKB-KW"/>
</dbReference>
<keyword evidence="7" id="KW-0503">Monooxygenase</keyword>
<dbReference type="EMBL" id="NKQK01000001">
    <property type="protein sequence ID" value="PSS36731.1"/>
    <property type="molecule type" value="Genomic_DNA"/>
</dbReference>
<dbReference type="GO" id="GO:0016705">
    <property type="term" value="F:oxidoreductase activity, acting on paired donors, with incorporation or reduction of molecular oxygen"/>
    <property type="evidence" value="ECO:0007669"/>
    <property type="project" value="InterPro"/>
</dbReference>
<gene>
    <name evidence="10" type="ORF">CEY00_Acc01254</name>
</gene>
<dbReference type="Proteomes" id="UP000241394">
    <property type="component" value="Chromosome LG1"/>
</dbReference>
<reference evidence="11" key="2">
    <citation type="journal article" date="2018" name="BMC Genomics">
        <title>A manually annotated Actinidia chinensis var. chinensis (kiwifruit) genome highlights the challenges associated with draft genomes and gene prediction in plants.</title>
        <authorList>
            <person name="Pilkington S.M."/>
            <person name="Crowhurst R."/>
            <person name="Hilario E."/>
            <person name="Nardozza S."/>
            <person name="Fraser L."/>
            <person name="Peng Y."/>
            <person name="Gunaseelan K."/>
            <person name="Simpson R."/>
            <person name="Tahir J."/>
            <person name="Deroles S.C."/>
            <person name="Templeton K."/>
            <person name="Luo Z."/>
            <person name="Davy M."/>
            <person name="Cheng C."/>
            <person name="McNeilage M."/>
            <person name="Scaglione D."/>
            <person name="Liu Y."/>
            <person name="Zhang Q."/>
            <person name="Datson P."/>
            <person name="De Silva N."/>
            <person name="Gardiner S.E."/>
            <person name="Bassett H."/>
            <person name="Chagne D."/>
            <person name="McCallum J."/>
            <person name="Dzierzon H."/>
            <person name="Deng C."/>
            <person name="Wang Y.Y."/>
            <person name="Barron L."/>
            <person name="Manako K."/>
            <person name="Bowen J."/>
            <person name="Foster T.M."/>
            <person name="Erridge Z.A."/>
            <person name="Tiffin H."/>
            <person name="Waite C.N."/>
            <person name="Davies K.M."/>
            <person name="Grierson E.P."/>
            <person name="Laing W.A."/>
            <person name="Kirk R."/>
            <person name="Chen X."/>
            <person name="Wood M."/>
            <person name="Montefiori M."/>
            <person name="Brummell D.A."/>
            <person name="Schwinn K.E."/>
            <person name="Catanach A."/>
            <person name="Fullerton C."/>
            <person name="Li D."/>
            <person name="Meiyalaghan S."/>
            <person name="Nieuwenhuizen N."/>
            <person name="Read N."/>
            <person name="Prakash R."/>
            <person name="Hunter D."/>
            <person name="Zhang H."/>
            <person name="McKenzie M."/>
            <person name="Knabel M."/>
            <person name="Harris A."/>
            <person name="Allan A.C."/>
            <person name="Gleave A."/>
            <person name="Chen A."/>
            <person name="Janssen B.J."/>
            <person name="Plunkett B."/>
            <person name="Ampomah-Dwamena C."/>
            <person name="Voogd C."/>
            <person name="Leif D."/>
            <person name="Lafferty D."/>
            <person name="Souleyre E.J.F."/>
            <person name="Varkonyi-Gasic E."/>
            <person name="Gambi F."/>
            <person name="Hanley J."/>
            <person name="Yao J.L."/>
            <person name="Cheung J."/>
            <person name="David K.M."/>
            <person name="Warren B."/>
            <person name="Marsh K."/>
            <person name="Snowden K.C."/>
            <person name="Lin-Wang K."/>
            <person name="Brian L."/>
            <person name="Martinez-Sanchez M."/>
            <person name="Wang M."/>
            <person name="Ileperuma N."/>
            <person name="Macnee N."/>
            <person name="Campin R."/>
            <person name="McAtee P."/>
            <person name="Drummond R.S.M."/>
            <person name="Espley R.V."/>
            <person name="Ireland H.S."/>
            <person name="Wu R."/>
            <person name="Atkinson R.G."/>
            <person name="Karunairetnam S."/>
            <person name="Bulley S."/>
            <person name="Chunkath S."/>
            <person name="Hanley Z."/>
            <person name="Storey R."/>
            <person name="Thrimawithana A.H."/>
            <person name="Thomson S."/>
            <person name="David C."/>
            <person name="Testolin R."/>
            <person name="Huang H."/>
            <person name="Hellens R.P."/>
            <person name="Schaffer R.J."/>
        </authorList>
    </citation>
    <scope>NUCLEOTIDE SEQUENCE [LARGE SCALE GENOMIC DNA]</scope>
    <source>
        <strain evidence="11">cv. Red5</strain>
    </source>
</reference>
<dbReference type="PRINTS" id="PR00385">
    <property type="entry name" value="P450"/>
</dbReference>
<dbReference type="InterPro" id="IPR036396">
    <property type="entry name" value="Cyt_P450_sf"/>
</dbReference>
<evidence type="ECO:0000256" key="2">
    <source>
        <dbReference type="ARBA" id="ARBA00010617"/>
    </source>
</evidence>
<name>A0A2R6S379_ACTCC</name>
<keyword evidence="9" id="KW-1133">Transmembrane helix</keyword>
<evidence type="ECO:0000256" key="8">
    <source>
        <dbReference type="SAM" id="Coils"/>
    </source>
</evidence>
<keyword evidence="6 7" id="KW-0349">Heme</keyword>
<dbReference type="InterPro" id="IPR002401">
    <property type="entry name" value="Cyt_P450_E_grp-I"/>
</dbReference>
<dbReference type="Gramene" id="PSS36731">
    <property type="protein sequence ID" value="PSS36731"/>
    <property type="gene ID" value="CEY00_Acc01254"/>
</dbReference>
<dbReference type="InterPro" id="IPR017972">
    <property type="entry name" value="Cyt_P450_CS"/>
</dbReference>
<dbReference type="InParanoid" id="A0A2R6S379"/>
<dbReference type="PANTHER" id="PTHR24296">
    <property type="entry name" value="CYTOCHROME P450"/>
    <property type="match status" value="1"/>
</dbReference>
<evidence type="ECO:0000256" key="9">
    <source>
        <dbReference type="SAM" id="Phobius"/>
    </source>
</evidence>
<proteinExistence type="inferred from homology"/>
<dbReference type="OMA" id="DWLFVLQ"/>
<feature type="transmembrane region" description="Helical" evidence="9">
    <location>
        <begin position="6"/>
        <end position="28"/>
    </location>
</feature>
<evidence type="ECO:0000313" key="10">
    <source>
        <dbReference type="EMBL" id="PSS36731.1"/>
    </source>
</evidence>
<dbReference type="CDD" id="cd11064">
    <property type="entry name" value="CYP86A"/>
    <property type="match status" value="1"/>
</dbReference>
<evidence type="ECO:0000256" key="6">
    <source>
        <dbReference type="PIRSR" id="PIRSR602401-1"/>
    </source>
</evidence>
<dbReference type="GO" id="GO:0006629">
    <property type="term" value="P:lipid metabolic process"/>
    <property type="evidence" value="ECO:0007669"/>
    <property type="project" value="UniProtKB-ARBA"/>
</dbReference>
<dbReference type="PRINTS" id="PR00463">
    <property type="entry name" value="EP450I"/>
</dbReference>
<keyword evidence="4 7" id="KW-0560">Oxidoreductase</keyword>
<evidence type="ECO:0000313" key="11">
    <source>
        <dbReference type="Proteomes" id="UP000241394"/>
    </source>
</evidence>
<feature type="binding site" description="axial binding residue" evidence="6">
    <location>
        <position position="451"/>
    </location>
    <ligand>
        <name>heme</name>
        <dbReference type="ChEBI" id="CHEBI:30413"/>
    </ligand>
    <ligandPart>
        <name>Fe</name>
        <dbReference type="ChEBI" id="CHEBI:18248"/>
    </ligandPart>
</feature>
<dbReference type="SUPFAM" id="SSF48264">
    <property type="entry name" value="Cytochrome P450"/>
    <property type="match status" value="1"/>
</dbReference>
<accession>A0A2R6S379</accession>
<comment type="cofactor">
    <cofactor evidence="1 6">
        <name>heme</name>
        <dbReference type="ChEBI" id="CHEBI:30413"/>
    </cofactor>
</comment>
<feature type="coiled-coil region" evidence="8">
    <location>
        <begin position="245"/>
        <end position="272"/>
    </location>
</feature>
<evidence type="ECO:0000256" key="5">
    <source>
        <dbReference type="ARBA" id="ARBA00023004"/>
    </source>
</evidence>
<dbReference type="GO" id="GO:0020037">
    <property type="term" value="F:heme binding"/>
    <property type="evidence" value="ECO:0007669"/>
    <property type="project" value="InterPro"/>
</dbReference>
<protein>
    <submittedName>
        <fullName evidence="10">Alkane hydroxylase</fullName>
    </submittedName>
</protein>
<dbReference type="InterPro" id="IPR001128">
    <property type="entry name" value="Cyt_P450"/>
</dbReference>
<dbReference type="STRING" id="1590841.A0A2R6S379"/>
<evidence type="ECO:0000256" key="4">
    <source>
        <dbReference type="ARBA" id="ARBA00023002"/>
    </source>
</evidence>
<dbReference type="Gene3D" id="1.10.630.10">
    <property type="entry name" value="Cytochrome P450"/>
    <property type="match status" value="1"/>
</dbReference>
<comment type="caution">
    <text evidence="10">The sequence shown here is derived from an EMBL/GenBank/DDBJ whole genome shotgun (WGS) entry which is preliminary data.</text>
</comment>
<keyword evidence="9" id="KW-0812">Transmembrane</keyword>
<evidence type="ECO:0000256" key="3">
    <source>
        <dbReference type="ARBA" id="ARBA00022723"/>
    </source>
</evidence>
<dbReference type="PROSITE" id="PS00086">
    <property type="entry name" value="CYTOCHROME_P450"/>
    <property type="match status" value="1"/>
</dbReference>
<keyword evidence="9" id="KW-0472">Membrane</keyword>
<dbReference type="GO" id="GO:0005506">
    <property type="term" value="F:iron ion binding"/>
    <property type="evidence" value="ECO:0007669"/>
    <property type="project" value="InterPro"/>
</dbReference>
<organism evidence="10 11">
    <name type="scientific">Actinidia chinensis var. chinensis</name>
    <name type="common">Chinese soft-hair kiwi</name>
    <dbReference type="NCBI Taxonomy" id="1590841"/>
    <lineage>
        <taxon>Eukaryota</taxon>
        <taxon>Viridiplantae</taxon>
        <taxon>Streptophyta</taxon>
        <taxon>Embryophyta</taxon>
        <taxon>Tracheophyta</taxon>
        <taxon>Spermatophyta</taxon>
        <taxon>Magnoliopsida</taxon>
        <taxon>eudicotyledons</taxon>
        <taxon>Gunneridae</taxon>
        <taxon>Pentapetalae</taxon>
        <taxon>asterids</taxon>
        <taxon>Ericales</taxon>
        <taxon>Actinidiaceae</taxon>
        <taxon>Actinidia</taxon>
    </lineage>
</organism>
<keyword evidence="11" id="KW-1185">Reference proteome</keyword>
<evidence type="ECO:0000256" key="7">
    <source>
        <dbReference type="RuleBase" id="RU000461"/>
    </source>
</evidence>
<comment type="similarity">
    <text evidence="2 7">Belongs to the cytochrome P450 family.</text>
</comment>
<keyword evidence="8" id="KW-0175">Coiled coil</keyword>
<keyword evidence="3 6" id="KW-0479">Metal-binding</keyword>